<dbReference type="Gene3D" id="2.60.40.640">
    <property type="match status" value="1"/>
</dbReference>
<dbReference type="GO" id="GO:0007399">
    <property type="term" value="P:nervous system development"/>
    <property type="evidence" value="ECO:0007669"/>
    <property type="project" value="UniProtKB-ARBA"/>
</dbReference>
<dbReference type="PANTHER" id="PTHR11188">
    <property type="entry name" value="ARRESTIN DOMAIN CONTAINING PROTEIN"/>
    <property type="match status" value="1"/>
</dbReference>
<dbReference type="AlphaFoldDB" id="A0A9Q0EFU5"/>
<dbReference type="InterPro" id="IPR014756">
    <property type="entry name" value="Ig_E-set"/>
</dbReference>
<name>A0A9Q0EFU5_9TELE</name>
<proteinExistence type="predicted"/>
<dbReference type="EMBL" id="JANIIK010000044">
    <property type="protein sequence ID" value="KAJ3604595.1"/>
    <property type="molecule type" value="Genomic_DNA"/>
</dbReference>
<evidence type="ECO:0000313" key="3">
    <source>
        <dbReference type="Proteomes" id="UP001148018"/>
    </source>
</evidence>
<dbReference type="SUPFAM" id="SSF81296">
    <property type="entry name" value="E set domains"/>
    <property type="match status" value="1"/>
</dbReference>
<dbReference type="Pfam" id="PF02752">
    <property type="entry name" value="Arrestin_C"/>
    <property type="match status" value="1"/>
</dbReference>
<dbReference type="Proteomes" id="UP001148018">
    <property type="component" value="Unassembled WGS sequence"/>
</dbReference>
<dbReference type="SMART" id="SM01017">
    <property type="entry name" value="Arrestin_C"/>
    <property type="match status" value="1"/>
</dbReference>
<accession>A0A9Q0EFU5</accession>
<protein>
    <recommendedName>
        <fullName evidence="1">Arrestin C-terminal-like domain-containing protein</fullName>
    </recommendedName>
</protein>
<comment type="caution">
    <text evidence="2">The sequence shown here is derived from an EMBL/GenBank/DDBJ whole genome shotgun (WGS) entry which is preliminary data.</text>
</comment>
<reference evidence="2" key="1">
    <citation type="submission" date="2022-07" db="EMBL/GenBank/DDBJ databases">
        <title>Chromosome-level genome of Muraenolepis orangiensis.</title>
        <authorList>
            <person name="Kim J."/>
        </authorList>
    </citation>
    <scope>NUCLEOTIDE SEQUENCE</scope>
    <source>
        <strain evidence="2">KU_S4_2022</strain>
        <tissue evidence="2">Muscle</tissue>
    </source>
</reference>
<dbReference type="InterPro" id="IPR011022">
    <property type="entry name" value="Arrestin_C-like"/>
</dbReference>
<dbReference type="InterPro" id="IPR050357">
    <property type="entry name" value="Arrestin_domain-protein"/>
</dbReference>
<dbReference type="GO" id="GO:0005737">
    <property type="term" value="C:cytoplasm"/>
    <property type="evidence" value="ECO:0007669"/>
    <property type="project" value="TreeGrafter"/>
</dbReference>
<gene>
    <name evidence="2" type="ORF">NHX12_029335</name>
</gene>
<feature type="domain" description="Arrestin C-terminal-like" evidence="1">
    <location>
        <begin position="1"/>
        <end position="122"/>
    </location>
</feature>
<sequence length="212" mass="22940">MNATMARGAYELGETLAVVANVNNSSTKDIQPKYTLKQVVVYRAGGKQISSKKILMKASANVIEPNTQKSVTCSMQIPADMPPSIGNCRILSVEYFLKVRLNIKFSFDPKIKFPVVIMPSGSIAIHQSGGAVGPYPPGTMVGHQSTGLFHHPPSTFLAPYPAHYCLSAATANLPISSGQRPPSSCIHEHLTIPITTTIRSYFPTWPTSLEQV</sequence>
<dbReference type="GO" id="GO:0015031">
    <property type="term" value="P:protein transport"/>
    <property type="evidence" value="ECO:0007669"/>
    <property type="project" value="TreeGrafter"/>
</dbReference>
<dbReference type="PANTHER" id="PTHR11188:SF135">
    <property type="entry name" value="ARRESTIN DOMAIN CONTAINING 3-LIKE-RELATED"/>
    <property type="match status" value="1"/>
</dbReference>
<dbReference type="InterPro" id="IPR014752">
    <property type="entry name" value="Arrestin-like_C"/>
</dbReference>
<dbReference type="OrthoDB" id="7785529at2759"/>
<keyword evidence="3" id="KW-1185">Reference proteome</keyword>
<evidence type="ECO:0000259" key="1">
    <source>
        <dbReference type="SMART" id="SM01017"/>
    </source>
</evidence>
<organism evidence="2 3">
    <name type="scientific">Muraenolepis orangiensis</name>
    <name type="common">Patagonian moray cod</name>
    <dbReference type="NCBI Taxonomy" id="630683"/>
    <lineage>
        <taxon>Eukaryota</taxon>
        <taxon>Metazoa</taxon>
        <taxon>Chordata</taxon>
        <taxon>Craniata</taxon>
        <taxon>Vertebrata</taxon>
        <taxon>Euteleostomi</taxon>
        <taxon>Actinopterygii</taxon>
        <taxon>Neopterygii</taxon>
        <taxon>Teleostei</taxon>
        <taxon>Neoteleostei</taxon>
        <taxon>Acanthomorphata</taxon>
        <taxon>Zeiogadaria</taxon>
        <taxon>Gadariae</taxon>
        <taxon>Gadiformes</taxon>
        <taxon>Muraenolepidoidei</taxon>
        <taxon>Muraenolepididae</taxon>
        <taxon>Muraenolepis</taxon>
    </lineage>
</organism>
<evidence type="ECO:0000313" key="2">
    <source>
        <dbReference type="EMBL" id="KAJ3604595.1"/>
    </source>
</evidence>
<dbReference type="GO" id="GO:0005886">
    <property type="term" value="C:plasma membrane"/>
    <property type="evidence" value="ECO:0007669"/>
    <property type="project" value="TreeGrafter"/>
</dbReference>